<sequence length="234" mass="27096">MIFAKLISVGILLSSAHSVHVKDTLNIKGAAFNDSGFNSVDFGESTTVHRFTPKSDLKQSRSKTFVKKEFGMENTCLSEGLSVKYNELSNSNMENIIRLYSEKPRIVSFRGKRCIEKIKNRKSRKSRFAEYECDGYDNRELYPLNNLFEKIRPSMFKAFNAAIEFNDILKKKYPEDEEKCLLSDFVYRKAKIMLEIEKNLPGDWLIEYPSVNKKNVNKFISFVSYTLEMLEISA</sequence>
<keyword evidence="3" id="KW-1185">Reference proteome</keyword>
<evidence type="ECO:0000313" key="3">
    <source>
        <dbReference type="Proteomes" id="UP000187283"/>
    </source>
</evidence>
<evidence type="ECO:0000256" key="1">
    <source>
        <dbReference type="SAM" id="SignalP"/>
    </source>
</evidence>
<name>A0A1R1XFW4_9FUNG</name>
<evidence type="ECO:0000313" key="2">
    <source>
        <dbReference type="EMBL" id="OMJ13519.1"/>
    </source>
</evidence>
<reference evidence="2 3" key="1">
    <citation type="submission" date="2017-01" db="EMBL/GenBank/DDBJ databases">
        <authorList>
            <person name="Mah S.A."/>
            <person name="Swanson W.J."/>
            <person name="Moy G.W."/>
            <person name="Vacquier V.D."/>
        </authorList>
    </citation>
    <scope>NUCLEOTIDE SEQUENCE [LARGE SCALE GENOMIC DNA]</scope>
    <source>
        <strain evidence="2 3">GSMNP</strain>
    </source>
</reference>
<protein>
    <submittedName>
        <fullName evidence="2">Uncharacterized protein</fullName>
    </submittedName>
</protein>
<dbReference type="AlphaFoldDB" id="A0A1R1XFW4"/>
<accession>A0A1R1XFW4</accession>
<feature type="chain" id="PRO_5013226663" evidence="1">
    <location>
        <begin position="19"/>
        <end position="234"/>
    </location>
</feature>
<gene>
    <name evidence="2" type="ORF">AYI70_g8446</name>
</gene>
<proteinExistence type="predicted"/>
<comment type="caution">
    <text evidence="2">The sequence shown here is derived from an EMBL/GenBank/DDBJ whole genome shotgun (WGS) entry which is preliminary data.</text>
</comment>
<feature type="signal peptide" evidence="1">
    <location>
        <begin position="1"/>
        <end position="18"/>
    </location>
</feature>
<organism evidence="2 3">
    <name type="scientific">Smittium culicis</name>
    <dbReference type="NCBI Taxonomy" id="133412"/>
    <lineage>
        <taxon>Eukaryota</taxon>
        <taxon>Fungi</taxon>
        <taxon>Fungi incertae sedis</taxon>
        <taxon>Zoopagomycota</taxon>
        <taxon>Kickxellomycotina</taxon>
        <taxon>Harpellomycetes</taxon>
        <taxon>Harpellales</taxon>
        <taxon>Legeriomycetaceae</taxon>
        <taxon>Smittium</taxon>
    </lineage>
</organism>
<dbReference type="Proteomes" id="UP000187283">
    <property type="component" value="Unassembled WGS sequence"/>
</dbReference>
<dbReference type="EMBL" id="LSSN01003453">
    <property type="protein sequence ID" value="OMJ13519.1"/>
    <property type="molecule type" value="Genomic_DNA"/>
</dbReference>
<keyword evidence="1" id="KW-0732">Signal</keyword>